<accession>A0AAV3NV10</accession>
<dbReference type="InterPro" id="IPR035669">
    <property type="entry name" value="SGNH_plant_lipase-like"/>
</dbReference>
<organism evidence="6 7">
    <name type="scientific">Lithospermum erythrorhizon</name>
    <name type="common">Purple gromwell</name>
    <name type="synonym">Lithospermum officinale var. erythrorhizon</name>
    <dbReference type="NCBI Taxonomy" id="34254"/>
    <lineage>
        <taxon>Eukaryota</taxon>
        <taxon>Viridiplantae</taxon>
        <taxon>Streptophyta</taxon>
        <taxon>Embryophyta</taxon>
        <taxon>Tracheophyta</taxon>
        <taxon>Spermatophyta</taxon>
        <taxon>Magnoliopsida</taxon>
        <taxon>eudicotyledons</taxon>
        <taxon>Gunneridae</taxon>
        <taxon>Pentapetalae</taxon>
        <taxon>asterids</taxon>
        <taxon>lamiids</taxon>
        <taxon>Boraginales</taxon>
        <taxon>Boraginaceae</taxon>
        <taxon>Boraginoideae</taxon>
        <taxon>Lithospermeae</taxon>
        <taxon>Lithospermum</taxon>
    </lineage>
</organism>
<feature type="chain" id="PRO_5043584844" description="GDSL esterase/lipase" evidence="5">
    <location>
        <begin position="28"/>
        <end position="381"/>
    </location>
</feature>
<dbReference type="Proteomes" id="UP001454036">
    <property type="component" value="Unassembled WGS sequence"/>
</dbReference>
<dbReference type="PANTHER" id="PTHR22835:SF476">
    <property type="entry name" value="OS06G0160200 PROTEIN"/>
    <property type="match status" value="1"/>
</dbReference>
<dbReference type="Gene3D" id="3.40.50.1110">
    <property type="entry name" value="SGNH hydrolase"/>
    <property type="match status" value="1"/>
</dbReference>
<sequence length="381" mass="41319">MDSGIILFHCFMILLAFMSLLVKPGVGGKCAFEAIFNFGDSNSDTGGFFSAFPSQPSPNGMTYFNRPTGRPSDGRLYLDFLAQALGLPFVSPYLQSIGSDFRHGANFATSASTVLLPKTSLFDTGVSPFALAIQLNQMKQFKSRVDEQSSGQEKLPSSDIIGKSLYTFYIGQNDFTGNLGSGIDGARQIMPQLVSQISSTIKELYGLGGRTFLILNLAPVGCYPAFLVQLPHEGSDVDQFGCMISINNGVNEYNNMLKESLRQTRQDLGDAKVIYVNTHDALLELFQHPKNHGMQYGPKACCGTGGGSYNYNPQVFCGYSKSLNGQEVTATACDDPQNYVSWDGIHATEAANKQLAYAILGGSMSDPPFKFSDFCEIQPLG</sequence>
<feature type="signal peptide" evidence="5">
    <location>
        <begin position="1"/>
        <end position="27"/>
    </location>
</feature>
<name>A0AAV3NV10_LITER</name>
<dbReference type="Pfam" id="PF00657">
    <property type="entry name" value="Lipase_GDSL"/>
    <property type="match status" value="1"/>
</dbReference>
<keyword evidence="7" id="KW-1185">Reference proteome</keyword>
<gene>
    <name evidence="6" type="ORF">LIER_03636</name>
</gene>
<dbReference type="PANTHER" id="PTHR22835">
    <property type="entry name" value="ZINC FINGER FYVE DOMAIN CONTAINING PROTEIN"/>
    <property type="match status" value="1"/>
</dbReference>
<proteinExistence type="inferred from homology"/>
<dbReference type="InterPro" id="IPR036514">
    <property type="entry name" value="SGNH_hydro_sf"/>
</dbReference>
<evidence type="ECO:0000256" key="4">
    <source>
        <dbReference type="ARBA" id="ARBA00023180"/>
    </source>
</evidence>
<dbReference type="EMBL" id="BAABME010000445">
    <property type="protein sequence ID" value="GAA0142823.1"/>
    <property type="molecule type" value="Genomic_DNA"/>
</dbReference>
<reference evidence="6 7" key="1">
    <citation type="submission" date="2024-01" db="EMBL/GenBank/DDBJ databases">
        <title>The complete chloroplast genome sequence of Lithospermum erythrorhizon: insights into the phylogenetic relationship among Boraginaceae species and the maternal lineages of purple gromwells.</title>
        <authorList>
            <person name="Okada T."/>
            <person name="Watanabe K."/>
        </authorList>
    </citation>
    <scope>NUCLEOTIDE SEQUENCE [LARGE SCALE GENOMIC DNA]</scope>
</reference>
<evidence type="ECO:0000256" key="1">
    <source>
        <dbReference type="ARBA" id="ARBA00008668"/>
    </source>
</evidence>
<dbReference type="GO" id="GO:0016788">
    <property type="term" value="F:hydrolase activity, acting on ester bonds"/>
    <property type="evidence" value="ECO:0007669"/>
    <property type="project" value="InterPro"/>
</dbReference>
<comment type="similarity">
    <text evidence="1">Belongs to the 'GDSL' lipolytic enzyme family.</text>
</comment>
<protein>
    <recommendedName>
        <fullName evidence="8">GDSL esterase/lipase</fullName>
    </recommendedName>
</protein>
<dbReference type="SUPFAM" id="SSF52266">
    <property type="entry name" value="SGNH hydrolase"/>
    <property type="match status" value="1"/>
</dbReference>
<dbReference type="AlphaFoldDB" id="A0AAV3NV10"/>
<keyword evidence="2 5" id="KW-0732">Signal</keyword>
<keyword evidence="4" id="KW-0325">Glycoprotein</keyword>
<evidence type="ECO:0000256" key="5">
    <source>
        <dbReference type="SAM" id="SignalP"/>
    </source>
</evidence>
<dbReference type="InterPro" id="IPR001087">
    <property type="entry name" value="GDSL"/>
</dbReference>
<dbReference type="CDD" id="cd01837">
    <property type="entry name" value="SGNH_plant_lipase_like"/>
    <property type="match status" value="1"/>
</dbReference>
<evidence type="ECO:0000313" key="6">
    <source>
        <dbReference type="EMBL" id="GAA0142823.1"/>
    </source>
</evidence>
<evidence type="ECO:0000256" key="3">
    <source>
        <dbReference type="ARBA" id="ARBA00022801"/>
    </source>
</evidence>
<evidence type="ECO:0000313" key="7">
    <source>
        <dbReference type="Proteomes" id="UP001454036"/>
    </source>
</evidence>
<evidence type="ECO:0000256" key="2">
    <source>
        <dbReference type="ARBA" id="ARBA00022729"/>
    </source>
</evidence>
<keyword evidence="3" id="KW-0378">Hydrolase</keyword>
<comment type="caution">
    <text evidence="6">The sequence shown here is derived from an EMBL/GenBank/DDBJ whole genome shotgun (WGS) entry which is preliminary data.</text>
</comment>
<evidence type="ECO:0008006" key="8">
    <source>
        <dbReference type="Google" id="ProtNLM"/>
    </source>
</evidence>